<dbReference type="EMBL" id="PHND01000001">
    <property type="protein sequence ID" value="PPE05107.1"/>
    <property type="molecule type" value="Genomic_DNA"/>
</dbReference>
<dbReference type="AlphaFoldDB" id="A0A8E2QWS1"/>
<name>A0A8E2QWS1_9MOLU</name>
<organism evidence="2 3">
    <name type="scientific">Entomoplasma ellychniae</name>
    <dbReference type="NCBI Taxonomy" id="2114"/>
    <lineage>
        <taxon>Bacteria</taxon>
        <taxon>Bacillati</taxon>
        <taxon>Mycoplasmatota</taxon>
        <taxon>Mollicutes</taxon>
        <taxon>Entomoplasmatales</taxon>
        <taxon>Entomoplasmataceae</taxon>
        <taxon>Entomoplasma</taxon>
    </lineage>
</organism>
<accession>A0A8E2QWS1</accession>
<evidence type="ECO:0000313" key="3">
    <source>
        <dbReference type="Proteomes" id="UP000239010"/>
    </source>
</evidence>
<comment type="caution">
    <text evidence="2">The sequence shown here is derived from an EMBL/GenBank/DDBJ whole genome shotgun (WGS) entry which is preliminary data.</text>
</comment>
<dbReference type="GO" id="GO:0016020">
    <property type="term" value="C:membrane"/>
    <property type="evidence" value="ECO:0007669"/>
    <property type="project" value="InterPro"/>
</dbReference>
<proteinExistence type="predicted"/>
<gene>
    <name evidence="2" type="ORF">EELLY_v1c07960</name>
</gene>
<feature type="signal peptide" evidence="1">
    <location>
        <begin position="1"/>
        <end position="20"/>
    </location>
</feature>
<evidence type="ECO:0000313" key="2">
    <source>
        <dbReference type="EMBL" id="PPE05107.1"/>
    </source>
</evidence>
<evidence type="ECO:0000256" key="1">
    <source>
        <dbReference type="SAM" id="SignalP"/>
    </source>
</evidence>
<dbReference type="Pfam" id="PF05215">
    <property type="entry name" value="Spiralin"/>
    <property type="match status" value="2"/>
</dbReference>
<sequence>MKKLLLILSALNLATLPIITFVGSNNTPKKDISIIREQLQSLLDSKTNEFWTISELEIEIYYKGIDKLKGITVHFKTDQSFGDSLLKKGFVFVGNSSKNNDFKYNGEIVLYQELKKLEKMDLENYDTNIFDNWNHVQWIQNQEDDIKRLILDDLKTKTHNKNLSITDFKLVLSKPKFGSNGMVSIKATENSIYLKGHKTLTIPKLSPADINNINLDLNLSNDLTDQQVLEALKNVTGISDLTLGDFDFNKTDAYYGKQGSVEISAKTESVRITGNKNLTIPALAKKDITQLALGLNLSNDLTDQQVLEALKKTTGISDLTLGDFDFNKTDAYYGKQGSVKISAKTEI</sequence>
<protein>
    <recommendedName>
        <fullName evidence="4">Adhesin domain-containing protein</fullName>
    </recommendedName>
</protein>
<feature type="chain" id="PRO_5034136126" description="Adhesin domain-containing protein" evidence="1">
    <location>
        <begin position="21"/>
        <end position="347"/>
    </location>
</feature>
<dbReference type="RefSeq" id="WP_104206180.1">
    <property type="nucleotide sequence ID" value="NZ_PHND01000001.1"/>
</dbReference>
<evidence type="ECO:0008006" key="4">
    <source>
        <dbReference type="Google" id="ProtNLM"/>
    </source>
</evidence>
<dbReference type="Proteomes" id="UP000239010">
    <property type="component" value="Unassembled WGS sequence"/>
</dbReference>
<dbReference type="InterPro" id="IPR007880">
    <property type="entry name" value="Spiralin"/>
</dbReference>
<reference evidence="2 3" key="1">
    <citation type="submission" date="2017-11" db="EMBL/GenBank/DDBJ databases">
        <title>Genome sequence of Entomoplasma ellychniae ELCN-1 (ATCC 43707).</title>
        <authorList>
            <person name="Lo W.-S."/>
            <person name="Gasparich G.E."/>
            <person name="Kuo C.-H."/>
        </authorList>
    </citation>
    <scope>NUCLEOTIDE SEQUENCE [LARGE SCALE GENOMIC DNA]</scope>
    <source>
        <strain evidence="2 3">ELCN-1</strain>
    </source>
</reference>
<keyword evidence="1" id="KW-0732">Signal</keyword>
<keyword evidence="3" id="KW-1185">Reference proteome</keyword>